<comment type="caution">
    <text evidence="1">The sequence shown here is derived from an EMBL/GenBank/DDBJ whole genome shotgun (WGS) entry which is preliminary data.</text>
</comment>
<dbReference type="EMBL" id="CAUOFW020002881">
    <property type="protein sequence ID" value="CAK9156589.1"/>
    <property type="molecule type" value="Genomic_DNA"/>
</dbReference>
<proteinExistence type="predicted"/>
<reference evidence="1 2" key="1">
    <citation type="submission" date="2024-02" db="EMBL/GenBank/DDBJ databases">
        <authorList>
            <person name="Vignale AGUSTIN F."/>
            <person name="Sosa J E."/>
            <person name="Modenutti C."/>
        </authorList>
    </citation>
    <scope>NUCLEOTIDE SEQUENCE [LARGE SCALE GENOMIC DNA]</scope>
</reference>
<accession>A0ABC8SHB7</accession>
<organism evidence="1 2">
    <name type="scientific">Ilex paraguariensis</name>
    <name type="common">yerba mate</name>
    <dbReference type="NCBI Taxonomy" id="185542"/>
    <lineage>
        <taxon>Eukaryota</taxon>
        <taxon>Viridiplantae</taxon>
        <taxon>Streptophyta</taxon>
        <taxon>Embryophyta</taxon>
        <taxon>Tracheophyta</taxon>
        <taxon>Spermatophyta</taxon>
        <taxon>Magnoliopsida</taxon>
        <taxon>eudicotyledons</taxon>
        <taxon>Gunneridae</taxon>
        <taxon>Pentapetalae</taxon>
        <taxon>asterids</taxon>
        <taxon>campanulids</taxon>
        <taxon>Aquifoliales</taxon>
        <taxon>Aquifoliaceae</taxon>
        <taxon>Ilex</taxon>
    </lineage>
</organism>
<sequence length="103" mass="11764">MGPASSSTLRLQLWHQGQALLPPWSVCFALRLGRRTSWLQPLAPCRMYVESAKYVTPTLLKLRVMEYRRGKGACFFALECKQGMTFWFIVSICLEFDVSCLGL</sequence>
<dbReference type="Proteomes" id="UP001642360">
    <property type="component" value="Unassembled WGS sequence"/>
</dbReference>
<evidence type="ECO:0000313" key="1">
    <source>
        <dbReference type="EMBL" id="CAK9156589.1"/>
    </source>
</evidence>
<name>A0ABC8SHB7_9AQUA</name>
<evidence type="ECO:0000313" key="2">
    <source>
        <dbReference type="Proteomes" id="UP001642360"/>
    </source>
</evidence>
<protein>
    <submittedName>
        <fullName evidence="1">Uncharacterized protein</fullName>
    </submittedName>
</protein>
<gene>
    <name evidence="1" type="ORF">ILEXP_LOCUS25135</name>
</gene>
<dbReference type="AlphaFoldDB" id="A0ABC8SHB7"/>
<keyword evidence="2" id="KW-1185">Reference proteome</keyword>